<dbReference type="Proteomes" id="UP000030017">
    <property type="component" value="Unassembled WGS sequence"/>
</dbReference>
<gene>
    <name evidence="1" type="ORF">N792_07080</name>
</gene>
<proteinExistence type="predicted"/>
<sequence length="80" mass="8969">MKKIQPFKLGLAQIAEATGESLPLIHDAIKAGHLDTFLVGRRRFAKPEAVQAWVDFLQKQSNAGRPVSYRARDVERRAVV</sequence>
<dbReference type="STRING" id="1122185.N792_07080"/>
<accession>A0A0A0EPB7</accession>
<dbReference type="EMBL" id="AVPS01000004">
    <property type="protein sequence ID" value="KGM52095.1"/>
    <property type="molecule type" value="Genomic_DNA"/>
</dbReference>
<organism evidence="1 2">
    <name type="scientific">Lysobacter concretionis Ko07 = DSM 16239</name>
    <dbReference type="NCBI Taxonomy" id="1122185"/>
    <lineage>
        <taxon>Bacteria</taxon>
        <taxon>Pseudomonadati</taxon>
        <taxon>Pseudomonadota</taxon>
        <taxon>Gammaproteobacteria</taxon>
        <taxon>Lysobacterales</taxon>
        <taxon>Lysobacteraceae</taxon>
        <taxon>Novilysobacter</taxon>
    </lineage>
</organism>
<comment type="caution">
    <text evidence="1">The sequence shown here is derived from an EMBL/GenBank/DDBJ whole genome shotgun (WGS) entry which is preliminary data.</text>
</comment>
<reference evidence="1 2" key="1">
    <citation type="submission" date="2013-08" db="EMBL/GenBank/DDBJ databases">
        <title>Genome sequencing of Lysobacter.</title>
        <authorList>
            <person name="Zhang S."/>
            <person name="Wang G."/>
        </authorList>
    </citation>
    <scope>NUCLEOTIDE SEQUENCE [LARGE SCALE GENOMIC DNA]</scope>
    <source>
        <strain evidence="1 2">Ko07</strain>
    </source>
</reference>
<dbReference type="AlphaFoldDB" id="A0A0A0EPB7"/>
<dbReference type="RefSeq" id="WP_036193305.1">
    <property type="nucleotide sequence ID" value="NZ_AVPS01000004.1"/>
</dbReference>
<keyword evidence="2" id="KW-1185">Reference proteome</keyword>
<evidence type="ECO:0000313" key="1">
    <source>
        <dbReference type="EMBL" id="KGM52095.1"/>
    </source>
</evidence>
<protein>
    <recommendedName>
        <fullName evidence="3">Helix-turn-helix domain-containing protein</fullName>
    </recommendedName>
</protein>
<name>A0A0A0EPB7_9GAMM</name>
<evidence type="ECO:0008006" key="3">
    <source>
        <dbReference type="Google" id="ProtNLM"/>
    </source>
</evidence>
<evidence type="ECO:0000313" key="2">
    <source>
        <dbReference type="Proteomes" id="UP000030017"/>
    </source>
</evidence>
<dbReference type="OrthoDB" id="6026954at2"/>